<dbReference type="AlphaFoldDB" id="A0A398B3Y1"/>
<evidence type="ECO:0000256" key="9">
    <source>
        <dbReference type="NCBIfam" id="TIGR03810"/>
    </source>
</evidence>
<dbReference type="PANTHER" id="PTHR42770">
    <property type="entry name" value="AMINO ACID TRANSPORTER-RELATED"/>
    <property type="match status" value="1"/>
</dbReference>
<dbReference type="PIRSF" id="PIRSF006060">
    <property type="entry name" value="AA_transporter"/>
    <property type="match status" value="1"/>
</dbReference>
<dbReference type="NCBIfam" id="TIGR03810">
    <property type="entry name" value="arg_ornith_anti"/>
    <property type="match status" value="1"/>
</dbReference>
<keyword evidence="4" id="KW-1003">Cell membrane</keyword>
<dbReference type="Pfam" id="PF13520">
    <property type="entry name" value="AA_permease_2"/>
    <property type="match status" value="1"/>
</dbReference>
<feature type="transmembrane region" description="Helical" evidence="10">
    <location>
        <begin position="93"/>
        <end position="116"/>
    </location>
</feature>
<name>A0A398B3Y1_9BACI</name>
<feature type="transmembrane region" description="Helical" evidence="10">
    <location>
        <begin position="197"/>
        <end position="215"/>
    </location>
</feature>
<dbReference type="InterPro" id="IPR050367">
    <property type="entry name" value="APC_superfamily"/>
</dbReference>
<organism evidence="11 12">
    <name type="scientific">Mesobacillus zeae</name>
    <dbReference type="NCBI Taxonomy" id="1917180"/>
    <lineage>
        <taxon>Bacteria</taxon>
        <taxon>Bacillati</taxon>
        <taxon>Bacillota</taxon>
        <taxon>Bacilli</taxon>
        <taxon>Bacillales</taxon>
        <taxon>Bacillaceae</taxon>
        <taxon>Mesobacillus</taxon>
    </lineage>
</organism>
<accession>A0A398B3Y1</accession>
<feature type="transmembrane region" description="Helical" evidence="10">
    <location>
        <begin position="236"/>
        <end position="257"/>
    </location>
</feature>
<dbReference type="GO" id="GO:1903826">
    <property type="term" value="P:L-arginine transmembrane transport"/>
    <property type="evidence" value="ECO:0007669"/>
    <property type="project" value="InterPro"/>
</dbReference>
<dbReference type="GO" id="GO:0006527">
    <property type="term" value="P:L-arginine catabolic process"/>
    <property type="evidence" value="ECO:0007669"/>
    <property type="project" value="UniProtKB-UniRule"/>
</dbReference>
<dbReference type="Gene3D" id="1.20.1740.10">
    <property type="entry name" value="Amino acid/polyamine transporter I"/>
    <property type="match status" value="1"/>
</dbReference>
<dbReference type="InterPro" id="IPR004754">
    <property type="entry name" value="Amino_acid_antiprt"/>
</dbReference>
<protein>
    <recommendedName>
        <fullName evidence="9">Arginine-ornithine antiporter</fullName>
    </recommendedName>
</protein>
<feature type="transmembrane region" description="Helical" evidence="10">
    <location>
        <begin position="158"/>
        <end position="177"/>
    </location>
</feature>
<keyword evidence="3" id="KW-0813">Transport</keyword>
<keyword evidence="5 10" id="KW-0812">Transmembrane</keyword>
<evidence type="ECO:0000313" key="11">
    <source>
        <dbReference type="EMBL" id="RID82486.1"/>
    </source>
</evidence>
<evidence type="ECO:0000256" key="10">
    <source>
        <dbReference type="SAM" id="Phobius"/>
    </source>
</evidence>
<evidence type="ECO:0000256" key="5">
    <source>
        <dbReference type="ARBA" id="ARBA00022692"/>
    </source>
</evidence>
<dbReference type="InterPro" id="IPR002293">
    <property type="entry name" value="AA/rel_permease1"/>
</dbReference>
<keyword evidence="6" id="KW-0029">Amino-acid transport</keyword>
<evidence type="ECO:0000256" key="8">
    <source>
        <dbReference type="ARBA" id="ARBA00023136"/>
    </source>
</evidence>
<evidence type="ECO:0000256" key="3">
    <source>
        <dbReference type="ARBA" id="ARBA00022448"/>
    </source>
</evidence>
<feature type="transmembrane region" description="Helical" evidence="10">
    <location>
        <begin position="449"/>
        <end position="468"/>
    </location>
</feature>
<keyword evidence="8 10" id="KW-0472">Membrane</keyword>
<feature type="transmembrane region" description="Helical" evidence="10">
    <location>
        <begin position="391"/>
        <end position="410"/>
    </location>
</feature>
<sequence length="473" mass="51434">MSDRAKKLGLFSLIALVISSSIGAGIFGISSDLASGASPGPALVAWAIVGVGILMLSLSFNNLLLKKPELNGIFSYAEDGFGKFGGFISGWGYWLSAWLGNVAFATMLMSTLSYFFPVFGNGQNIPSIIGASILMWLLTFIVNRGVEEAAVINTVVTLFKLIPIFLFIVVGIIAFKVDIFTAHFWGTVSTNFTMADVFTQVKSCMMVMMWVFVGVEGASMLSSRAEKKSDAGKATVFGLLGLLAIYMLASIIPYGLMTQTELTNLQTPSMAYIFEDVVGPWGAAFINVGLIISILGSWLSWTMLPAETTLLMAKAKLLPSIFGKVNKAGSPTFSLVLTAGLTQLFIFTFLFTDKAYNFAYSLCTAAILICYLFVGLYQFKLSYQNRNQAGEVKQMVIGFIAAVFQIWAILASGISYTLLVFIAYIPGIIFFIMARKENKEKKLLTRNELVFASLIVIGTIYVITQLVIGNITV</sequence>
<comment type="subcellular location">
    <subcellularLocation>
        <location evidence="1">Cell membrane</location>
        <topology evidence="1">Multi-pass membrane protein</topology>
    </subcellularLocation>
</comment>
<feature type="transmembrane region" description="Helical" evidence="10">
    <location>
        <begin position="46"/>
        <end position="65"/>
    </location>
</feature>
<gene>
    <name evidence="11" type="primary">arcD</name>
    <name evidence="11" type="ORF">D1970_18960</name>
</gene>
<keyword evidence="7 10" id="KW-1133">Transmembrane helix</keyword>
<evidence type="ECO:0000256" key="1">
    <source>
        <dbReference type="ARBA" id="ARBA00004651"/>
    </source>
</evidence>
<dbReference type="Proteomes" id="UP000265816">
    <property type="component" value="Unassembled WGS sequence"/>
</dbReference>
<comment type="caution">
    <text evidence="11">The sequence shown here is derived from an EMBL/GenBank/DDBJ whole genome shotgun (WGS) entry which is preliminary data.</text>
</comment>
<feature type="transmembrane region" description="Helical" evidence="10">
    <location>
        <begin position="277"/>
        <end position="304"/>
    </location>
</feature>
<evidence type="ECO:0000256" key="4">
    <source>
        <dbReference type="ARBA" id="ARBA00022475"/>
    </source>
</evidence>
<proteinExistence type="inferred from homology"/>
<evidence type="ECO:0000313" key="12">
    <source>
        <dbReference type="Proteomes" id="UP000265816"/>
    </source>
</evidence>
<dbReference type="GO" id="GO:0043858">
    <property type="term" value="F:arginine:ornithine antiporter activity"/>
    <property type="evidence" value="ECO:0007669"/>
    <property type="project" value="UniProtKB-UniRule"/>
</dbReference>
<feature type="transmembrane region" description="Helical" evidence="10">
    <location>
        <begin position="333"/>
        <end position="352"/>
    </location>
</feature>
<dbReference type="InterPro" id="IPR022461">
    <property type="entry name" value="Arg/Orn_antiprt_ArcD"/>
</dbReference>
<feature type="transmembrane region" description="Helical" evidence="10">
    <location>
        <begin position="358"/>
        <end position="379"/>
    </location>
</feature>
<dbReference type="RefSeq" id="WP_119114424.1">
    <property type="nucleotide sequence ID" value="NZ_CBCSEO010000012.1"/>
</dbReference>
<evidence type="ECO:0000256" key="2">
    <source>
        <dbReference type="ARBA" id="ARBA00008220"/>
    </source>
</evidence>
<evidence type="ECO:0000256" key="7">
    <source>
        <dbReference type="ARBA" id="ARBA00022989"/>
    </source>
</evidence>
<dbReference type="GO" id="GO:0005886">
    <property type="term" value="C:plasma membrane"/>
    <property type="evidence" value="ECO:0007669"/>
    <property type="project" value="UniProtKB-SubCell"/>
</dbReference>
<feature type="transmembrane region" description="Helical" evidence="10">
    <location>
        <begin position="416"/>
        <end position="434"/>
    </location>
</feature>
<evidence type="ECO:0000256" key="6">
    <source>
        <dbReference type="ARBA" id="ARBA00022970"/>
    </source>
</evidence>
<comment type="similarity">
    <text evidence="2">Belongs to the amino acid-polyamine-organocation (APC) superfamily. Basic amino acid/polyamine antiporter (APA) (TC 2.A.3.2) family.</text>
</comment>
<keyword evidence="12" id="KW-1185">Reference proteome</keyword>
<dbReference type="NCBIfam" id="TIGR00905">
    <property type="entry name" value="2A0302"/>
    <property type="match status" value="1"/>
</dbReference>
<feature type="transmembrane region" description="Helical" evidence="10">
    <location>
        <begin position="128"/>
        <end position="146"/>
    </location>
</feature>
<dbReference type="EMBL" id="QWVT01000037">
    <property type="protein sequence ID" value="RID82486.1"/>
    <property type="molecule type" value="Genomic_DNA"/>
</dbReference>
<dbReference type="OrthoDB" id="9762947at2"/>
<dbReference type="PANTHER" id="PTHR42770:SF4">
    <property type="entry name" value="ARGININE_ORNITHINE ANTIPORTER-RELATED"/>
    <property type="match status" value="1"/>
</dbReference>
<reference evidence="11 12" key="1">
    <citation type="submission" date="2018-08" db="EMBL/GenBank/DDBJ databases">
        <title>Bacillus jemisoniae sp. nov., Bacillus chryseoplanitiae sp. nov., Bacillus resnikiae sp. nov., and Bacillus frankliniae sp. nov., isolated from Viking spacecraft and associated surfaces.</title>
        <authorList>
            <person name="Seuylemezian A."/>
            <person name="Vaishampayan P."/>
        </authorList>
    </citation>
    <scope>NUCLEOTIDE SEQUENCE [LARGE SCALE GENOMIC DNA]</scope>
    <source>
        <strain evidence="11 12">JJ-247</strain>
    </source>
</reference>